<feature type="region of interest" description="Disordered" evidence="1">
    <location>
        <begin position="462"/>
        <end position="482"/>
    </location>
</feature>
<feature type="transmembrane region" description="Helical" evidence="2">
    <location>
        <begin position="359"/>
        <end position="378"/>
    </location>
</feature>
<dbReference type="Proteomes" id="UP001190700">
    <property type="component" value="Unassembled WGS sequence"/>
</dbReference>
<feature type="region of interest" description="Disordered" evidence="1">
    <location>
        <begin position="539"/>
        <end position="564"/>
    </location>
</feature>
<gene>
    <name evidence="3" type="ORF">CYMTET_5997</name>
</gene>
<keyword evidence="2" id="KW-0812">Transmembrane</keyword>
<keyword evidence="2" id="KW-0472">Membrane</keyword>
<protein>
    <submittedName>
        <fullName evidence="3">Uncharacterized protein</fullName>
    </submittedName>
</protein>
<feature type="transmembrane region" description="Helical" evidence="2">
    <location>
        <begin position="754"/>
        <end position="775"/>
    </location>
</feature>
<sequence length="803" mass="86968">MPLRCTIRTVERVEPDANGYARCCIIHRRMEAQLIAQVADKAWHGISTTPVNADANSSDDEDDNAGAANNDEVANATLACTARTRDDATPTQTTHVVPHQEHGAAQMLLEASYTEEALESCLSVSALISDTQHVPKEEVVRLTTKGAASKSKEHARFFGRTAICYTIFNSDAKKGMLFFNQRSGVFQQYHCIIVDTGSMVLVINRRHVQALGLSVRTGTTIVDTSLGSAGTQTHQSWGSGELMIVASPGTSHEIVVLDVPGISPDADVKFDVLLSVQVLHAMSAGILPAVPGRGAALVYHPHNGSGDFTTNAYLPLRTLKPSNEVDDSYFSAHTCADREVSNTDIHVVQQPRRPHTRPLYVVALLCVLLASFLTSTSGALLDHQQYSKTGGTHHATPMAMAMICLCSIAALCSLLAAQSWTKRINPERADTTANNAPPASWDAWASYSSQDAWRQIINPQRANAATNSTPPTAGAVGQPVAAEEDTYTVSRQHDRLIFGETLNDAPGDSQPQQEPASINPSTVPQSVHDVFHTLANRSTYIDDPPTLLPPPARTRPTPPPSATPNRGYCRFCTVKIGSTHHRFGSHQCAVSGTKIDMVANCCRPAAHLPQTIQRQVTTLMLINTIKVAQGFMPMTWDLFISQRQRMVHTPRFRINHTTPSHVPTAARAHIHNDARANTGIPVAQSASHRHQARRHGRSPPLPTWSLAVLCLACIACPSAAQGATNYRDTNNPVETIGSTITPLIETAVTLNPTLIAAIAMAATLTAILIAIIFTYRSSPHGTRGPKYQQFDIRVRYRSGIGRL</sequence>
<evidence type="ECO:0000256" key="1">
    <source>
        <dbReference type="SAM" id="MobiDB-lite"/>
    </source>
</evidence>
<evidence type="ECO:0000313" key="3">
    <source>
        <dbReference type="EMBL" id="KAK3286458.1"/>
    </source>
</evidence>
<keyword evidence="4" id="KW-1185">Reference proteome</keyword>
<dbReference type="EMBL" id="LGRX02001259">
    <property type="protein sequence ID" value="KAK3286458.1"/>
    <property type="molecule type" value="Genomic_DNA"/>
</dbReference>
<reference evidence="3 4" key="1">
    <citation type="journal article" date="2015" name="Genome Biol. Evol.">
        <title>Comparative Genomics of a Bacterivorous Green Alga Reveals Evolutionary Causalities and Consequences of Phago-Mixotrophic Mode of Nutrition.</title>
        <authorList>
            <person name="Burns J.A."/>
            <person name="Paasch A."/>
            <person name="Narechania A."/>
            <person name="Kim E."/>
        </authorList>
    </citation>
    <scope>NUCLEOTIDE SEQUENCE [LARGE SCALE GENOMIC DNA]</scope>
    <source>
        <strain evidence="3 4">PLY_AMNH</strain>
    </source>
</reference>
<keyword evidence="2" id="KW-1133">Transmembrane helix</keyword>
<name>A0AAE0LIJ4_9CHLO</name>
<feature type="transmembrane region" description="Helical" evidence="2">
    <location>
        <begin position="398"/>
        <end position="417"/>
    </location>
</feature>
<feature type="region of interest" description="Disordered" evidence="1">
    <location>
        <begin position="49"/>
        <end position="71"/>
    </location>
</feature>
<accession>A0AAE0LIJ4</accession>
<proteinExistence type="predicted"/>
<evidence type="ECO:0000313" key="4">
    <source>
        <dbReference type="Proteomes" id="UP001190700"/>
    </source>
</evidence>
<organism evidence="3 4">
    <name type="scientific">Cymbomonas tetramitiformis</name>
    <dbReference type="NCBI Taxonomy" id="36881"/>
    <lineage>
        <taxon>Eukaryota</taxon>
        <taxon>Viridiplantae</taxon>
        <taxon>Chlorophyta</taxon>
        <taxon>Pyramimonadophyceae</taxon>
        <taxon>Pyramimonadales</taxon>
        <taxon>Pyramimonadaceae</taxon>
        <taxon>Cymbomonas</taxon>
    </lineage>
</organism>
<feature type="compositionally biased region" description="Low complexity" evidence="1">
    <location>
        <begin position="462"/>
        <end position="475"/>
    </location>
</feature>
<feature type="region of interest" description="Disordered" evidence="1">
    <location>
        <begin position="501"/>
        <end position="524"/>
    </location>
</feature>
<feature type="compositionally biased region" description="Pro residues" evidence="1">
    <location>
        <begin position="546"/>
        <end position="562"/>
    </location>
</feature>
<dbReference type="AlphaFoldDB" id="A0AAE0LIJ4"/>
<comment type="caution">
    <text evidence="3">The sequence shown here is derived from an EMBL/GenBank/DDBJ whole genome shotgun (WGS) entry which is preliminary data.</text>
</comment>
<feature type="transmembrane region" description="Helical" evidence="2">
    <location>
        <begin position="701"/>
        <end position="720"/>
    </location>
</feature>
<feature type="compositionally biased region" description="Polar residues" evidence="1">
    <location>
        <begin position="509"/>
        <end position="524"/>
    </location>
</feature>
<evidence type="ECO:0000256" key="2">
    <source>
        <dbReference type="SAM" id="Phobius"/>
    </source>
</evidence>